<dbReference type="SUPFAM" id="SSF52540">
    <property type="entry name" value="P-loop containing nucleoside triphosphate hydrolases"/>
    <property type="match status" value="1"/>
</dbReference>
<dbReference type="PANTHER" id="PTHR11017:SF219">
    <property type="entry name" value="ARCHAEAL ATPASE"/>
    <property type="match status" value="1"/>
</dbReference>
<dbReference type="InterPro" id="IPR000157">
    <property type="entry name" value="TIR_dom"/>
</dbReference>
<feature type="domain" description="TIR" evidence="4">
    <location>
        <begin position="16"/>
        <end position="185"/>
    </location>
</feature>
<keyword evidence="5" id="KW-0378">Hydrolase</keyword>
<dbReference type="SUPFAM" id="SSF52058">
    <property type="entry name" value="L domain-like"/>
    <property type="match status" value="1"/>
</dbReference>
<reference evidence="5" key="1">
    <citation type="journal article" date="2018" name="Nat. Plants">
        <title>Whole-genome landscape of Medicago truncatula symbiotic genes.</title>
        <authorList>
            <person name="Pecrix Y."/>
            <person name="Gamas P."/>
            <person name="Carrere S."/>
        </authorList>
    </citation>
    <scope>NUCLEOTIDE SEQUENCE</scope>
    <source>
        <tissue evidence="5">Leaves</tissue>
    </source>
</reference>
<dbReference type="InterPro" id="IPR042197">
    <property type="entry name" value="Apaf_helical"/>
</dbReference>
<dbReference type="InterPro" id="IPR058192">
    <property type="entry name" value="WHD_ROQ1-like"/>
</dbReference>
<dbReference type="AlphaFoldDB" id="A0A396I492"/>
<evidence type="ECO:0000313" key="5">
    <source>
        <dbReference type="EMBL" id="RHN60430.1"/>
    </source>
</evidence>
<organism evidence="5">
    <name type="scientific">Medicago truncatula</name>
    <name type="common">Barrel medic</name>
    <name type="synonym">Medicago tribuloides</name>
    <dbReference type="NCBI Taxonomy" id="3880"/>
    <lineage>
        <taxon>Eukaryota</taxon>
        <taxon>Viridiplantae</taxon>
        <taxon>Streptophyta</taxon>
        <taxon>Embryophyta</taxon>
        <taxon>Tracheophyta</taxon>
        <taxon>Spermatophyta</taxon>
        <taxon>Magnoliopsida</taxon>
        <taxon>eudicotyledons</taxon>
        <taxon>Gunneridae</taxon>
        <taxon>Pentapetalae</taxon>
        <taxon>rosids</taxon>
        <taxon>fabids</taxon>
        <taxon>Fabales</taxon>
        <taxon>Fabaceae</taxon>
        <taxon>Papilionoideae</taxon>
        <taxon>50 kb inversion clade</taxon>
        <taxon>NPAAA clade</taxon>
        <taxon>Hologalegina</taxon>
        <taxon>IRL clade</taxon>
        <taxon>Trifolieae</taxon>
        <taxon>Medicago</taxon>
    </lineage>
</organism>
<dbReference type="InterPro" id="IPR044974">
    <property type="entry name" value="Disease_R_plants"/>
</dbReference>
<dbReference type="Gene3D" id="1.10.8.430">
    <property type="entry name" value="Helical domain of apoptotic protease-activating factors"/>
    <property type="match status" value="1"/>
</dbReference>
<dbReference type="GO" id="GO:0043531">
    <property type="term" value="F:ADP binding"/>
    <property type="evidence" value="ECO:0007669"/>
    <property type="project" value="InterPro"/>
</dbReference>
<dbReference type="InterPro" id="IPR027417">
    <property type="entry name" value="P-loop_NTPase"/>
</dbReference>
<keyword evidence="1" id="KW-0433">Leucine-rich repeat</keyword>
<dbReference type="Pfam" id="PF01582">
    <property type="entry name" value="TIR"/>
    <property type="match status" value="1"/>
</dbReference>
<dbReference type="PANTHER" id="PTHR11017">
    <property type="entry name" value="LEUCINE-RICH REPEAT-CONTAINING PROTEIN"/>
    <property type="match status" value="1"/>
</dbReference>
<evidence type="ECO:0000259" key="4">
    <source>
        <dbReference type="PROSITE" id="PS50104"/>
    </source>
</evidence>
<dbReference type="Gene3D" id="3.40.50.300">
    <property type="entry name" value="P-loop containing nucleotide triphosphate hydrolases"/>
    <property type="match status" value="1"/>
</dbReference>
<keyword evidence="2" id="KW-0677">Repeat</keyword>
<gene>
    <name evidence="5" type="ORF">MtrunA17_Chr4g0025751</name>
</gene>
<dbReference type="SMART" id="SM00255">
    <property type="entry name" value="TIR"/>
    <property type="match status" value="1"/>
</dbReference>
<accession>A0A396I492</accession>
<evidence type="ECO:0000256" key="3">
    <source>
        <dbReference type="ARBA" id="ARBA00023027"/>
    </source>
</evidence>
<keyword evidence="3" id="KW-0520">NAD</keyword>
<dbReference type="InterPro" id="IPR032675">
    <property type="entry name" value="LRR_dom_sf"/>
</dbReference>
<dbReference type="FunFam" id="3.40.50.10140:FF:000007">
    <property type="entry name" value="Disease resistance protein (TIR-NBS-LRR class)"/>
    <property type="match status" value="1"/>
</dbReference>
<dbReference type="Pfam" id="PF00931">
    <property type="entry name" value="NB-ARC"/>
    <property type="match status" value="1"/>
</dbReference>
<comment type="caution">
    <text evidence="5">The sequence shown here is derived from an EMBL/GenBank/DDBJ whole genome shotgun (WGS) entry which is preliminary data.</text>
</comment>
<dbReference type="Gramene" id="rna22742">
    <property type="protein sequence ID" value="RHN60430.1"/>
    <property type="gene ID" value="gene22742"/>
</dbReference>
<dbReference type="Gene3D" id="3.80.10.10">
    <property type="entry name" value="Ribonuclease Inhibitor"/>
    <property type="match status" value="1"/>
</dbReference>
<dbReference type="SUPFAM" id="SSF52200">
    <property type="entry name" value="Toll/Interleukin receptor TIR domain"/>
    <property type="match status" value="1"/>
</dbReference>
<dbReference type="GO" id="GO:0006952">
    <property type="term" value="P:defense response"/>
    <property type="evidence" value="ECO:0007669"/>
    <property type="project" value="InterPro"/>
</dbReference>
<evidence type="ECO:0000256" key="1">
    <source>
        <dbReference type="ARBA" id="ARBA00022614"/>
    </source>
</evidence>
<dbReference type="PROSITE" id="PS50104">
    <property type="entry name" value="TIR"/>
    <property type="match status" value="1"/>
</dbReference>
<dbReference type="Proteomes" id="UP000265566">
    <property type="component" value="Chromosome 4"/>
</dbReference>
<proteinExistence type="predicted"/>
<dbReference type="GO" id="GO:0016787">
    <property type="term" value="F:hydrolase activity"/>
    <property type="evidence" value="ECO:0007669"/>
    <property type="project" value="UniProtKB-KW"/>
</dbReference>
<protein>
    <submittedName>
        <fullName evidence="5">Putative TIR domain, P-loop containing nucleoside triphosphate hydrolase</fullName>
    </submittedName>
</protein>
<sequence length="1026" mass="118049">MAMQSPSSSSSFSYRFTYQVFLSFRGTDTRDGFTGHLYKALTDKGIHTFIDDRDLQSGDEIKPSLDNAIEESRIFIPVFSINYASSSFCLDELVHIIHCYKTKGRLVLPVFYGVDPTHIRHQSGSYGEHLTKHGKSFQNNKKNMERLHQWKLALTEAANLSGYHFSSGYEYKFIGDIVKYVSNKISRQPLHVANYPVGLQSRVQQVKALLDKGSDDGVRMLGLYGIGGMGKSTLAKAIYNFIADQFECSCFLENVRENSASNQLKHLQEELLLKTLALKIKLGGVSEGIPYIKERLHTKKILLILDDVDNLEQLHALAGGRDWFGCGSRVIITTRNKHLLTNHEIEIIHEVKGMSTENALELLRWMAFKNYKVPSSYEEIFNHAVVYASGLPLALEVVGSNLFGKSFAECDSTLDKYERIPHEDIQKILKVSFDALDEEQQSVFLDIACFFKGCSLAEVEEILQRHYGYRINSHIRGLVDKSLIKCHLNEVTLHDLLEAMGKEIVRKESPKEPEKRSRLWCRDDIIHILQENKGTSKIEMIYLSSPSTDPVIDWNGKAFKKMTNLKTLIIENVSFSKDPKYLPSSLRVLKLNGCSTEFEDMKVLTLDNCQYLTHIPNVSGLPNLEEFSFEKCNNLIAIHDSIRNLNKLEIINACGCSKLESFPPLWLPSLKELDISYCRRLKSFPELLCKMTNTKEIGMCTTSTRELPFSFQNLSLSLKGCKMLRFSKHDDVMYSTMFSNVEALHLNPYYLPYECLQIVLKSCVNVKYLNLSLGKFKILPECLSECHLLRTLLLDFNRHLEEIRGLPPNLKYLDAYRCKSLSSSSRRMLLSQQLHEAGCTKFSFPNGTEGIPDWFEHQSRGQSISFWFQFELNWLQCSRHTYLFDMNLEENVELCKIFHGINLESEMDKALLKNEWINVEFKLRVFSGNPEKVIKGLRSTEMGIHVWKEKSNINEDVIFTNPYSRKRELDEYLNASLSQFHPTLKKHRFMEVGVSEREILQQQHLALVRKKIKIKKGQHIYKKYIN</sequence>
<dbReference type="InterPro" id="IPR035897">
    <property type="entry name" value="Toll_tir_struct_dom_sf"/>
</dbReference>
<dbReference type="EMBL" id="PSQE01000004">
    <property type="protein sequence ID" value="RHN60430.1"/>
    <property type="molecule type" value="Genomic_DNA"/>
</dbReference>
<dbReference type="Pfam" id="PF23282">
    <property type="entry name" value="WHD_ROQ1"/>
    <property type="match status" value="1"/>
</dbReference>
<name>A0A396I492_MEDTR</name>
<dbReference type="PRINTS" id="PR00364">
    <property type="entry name" value="DISEASERSIST"/>
</dbReference>
<dbReference type="InterPro" id="IPR002182">
    <property type="entry name" value="NB-ARC"/>
</dbReference>
<evidence type="ECO:0000256" key="2">
    <source>
        <dbReference type="ARBA" id="ARBA00022737"/>
    </source>
</evidence>
<dbReference type="GO" id="GO:0007165">
    <property type="term" value="P:signal transduction"/>
    <property type="evidence" value="ECO:0007669"/>
    <property type="project" value="InterPro"/>
</dbReference>
<dbReference type="Gene3D" id="3.40.50.10140">
    <property type="entry name" value="Toll/interleukin-1 receptor homology (TIR) domain"/>
    <property type="match status" value="1"/>
</dbReference>